<evidence type="ECO:0000313" key="8">
    <source>
        <dbReference type="EMBL" id="KAK3283825.1"/>
    </source>
</evidence>
<dbReference type="PROSITE" id="PS50929">
    <property type="entry name" value="ABC_TM1F"/>
    <property type="match status" value="1"/>
</dbReference>
<evidence type="ECO:0000256" key="3">
    <source>
        <dbReference type="ARBA" id="ARBA00022989"/>
    </source>
</evidence>
<evidence type="ECO:0000256" key="5">
    <source>
        <dbReference type="SAM" id="MobiDB-lite"/>
    </source>
</evidence>
<keyword evidence="2 6" id="KW-0812">Transmembrane</keyword>
<evidence type="ECO:0000256" key="2">
    <source>
        <dbReference type="ARBA" id="ARBA00022692"/>
    </source>
</evidence>
<dbReference type="PANTHER" id="PTHR43394:SF1">
    <property type="entry name" value="ATP-BINDING CASSETTE SUB-FAMILY B MEMBER 10, MITOCHONDRIAL"/>
    <property type="match status" value="1"/>
</dbReference>
<evidence type="ECO:0000256" key="1">
    <source>
        <dbReference type="ARBA" id="ARBA00004141"/>
    </source>
</evidence>
<dbReference type="Gene3D" id="1.20.1560.10">
    <property type="entry name" value="ABC transporter type 1, transmembrane domain"/>
    <property type="match status" value="1"/>
</dbReference>
<protein>
    <recommendedName>
        <fullName evidence="7">ABC transmembrane type-1 domain-containing protein</fullName>
    </recommendedName>
</protein>
<keyword evidence="9" id="KW-1185">Reference proteome</keyword>
<dbReference type="InterPro" id="IPR039421">
    <property type="entry name" value="Type_1_exporter"/>
</dbReference>
<dbReference type="PANTHER" id="PTHR43394">
    <property type="entry name" value="ATP-DEPENDENT PERMEASE MDL1, MITOCHONDRIAL"/>
    <property type="match status" value="1"/>
</dbReference>
<evidence type="ECO:0000256" key="4">
    <source>
        <dbReference type="ARBA" id="ARBA00023136"/>
    </source>
</evidence>
<sequence>MLHRLLSVGLQSALSTPSRELTSCFVRECRNNICRPFRHSVQNVHSSARPAFEWKYMKGGTISGSLGRAALDALSLYRRQHSAYRHLLLASGVAVAGTVCAVNSAPVLCDSSEAPGNSVKRGFSLDALFGIAKAPVDTQNVEVEQAEAEIRGIEAACEEGGGPSEQQPSGGSVADPSAVAATSEVEEAGTGLPRSRGEHSGAAGWKLLWTVMAECWLPLLTVSIITIGLATLTVLLPSALGNLYDVAQGEGGRSMATVARIACIVGAQGALQILQVFVTGLMKKAVEARLRLRVMRAMLAQDTAFFDIHRTSALGEHLTTDVREVCDTLQRVALHGVQDAVLLMQGVVTMFMISPKLFLLVMATVPPGTALLVGLGTLLRHAQSKANTASVEAHGQAVQALSALRTVRAFSQEDREAEEYTKALQHAGAKRLEFYCVLAGVTTSQ</sequence>
<dbReference type="AlphaFoldDB" id="A0AAE0GSY5"/>
<feature type="transmembrane region" description="Helical" evidence="6">
    <location>
        <begin position="216"/>
        <end position="236"/>
    </location>
</feature>
<dbReference type="InterPro" id="IPR011527">
    <property type="entry name" value="ABC1_TM_dom"/>
</dbReference>
<gene>
    <name evidence="8" type="ORF">CYMTET_8496</name>
</gene>
<reference evidence="8 9" key="1">
    <citation type="journal article" date="2015" name="Genome Biol. Evol.">
        <title>Comparative Genomics of a Bacterivorous Green Alga Reveals Evolutionary Causalities and Consequences of Phago-Mixotrophic Mode of Nutrition.</title>
        <authorList>
            <person name="Burns J.A."/>
            <person name="Paasch A."/>
            <person name="Narechania A."/>
            <person name="Kim E."/>
        </authorList>
    </citation>
    <scope>NUCLEOTIDE SEQUENCE [LARGE SCALE GENOMIC DNA]</scope>
    <source>
        <strain evidence="8 9">PLY_AMNH</strain>
    </source>
</reference>
<dbReference type="Pfam" id="PF00664">
    <property type="entry name" value="ABC_membrane"/>
    <property type="match status" value="1"/>
</dbReference>
<feature type="region of interest" description="Disordered" evidence="5">
    <location>
        <begin position="158"/>
        <end position="199"/>
    </location>
</feature>
<evidence type="ECO:0000313" key="9">
    <source>
        <dbReference type="Proteomes" id="UP001190700"/>
    </source>
</evidence>
<name>A0AAE0GSY5_9CHLO</name>
<dbReference type="SUPFAM" id="SSF90123">
    <property type="entry name" value="ABC transporter transmembrane region"/>
    <property type="match status" value="1"/>
</dbReference>
<organism evidence="8 9">
    <name type="scientific">Cymbomonas tetramitiformis</name>
    <dbReference type="NCBI Taxonomy" id="36881"/>
    <lineage>
        <taxon>Eukaryota</taxon>
        <taxon>Viridiplantae</taxon>
        <taxon>Chlorophyta</taxon>
        <taxon>Pyramimonadophyceae</taxon>
        <taxon>Pyramimonadales</taxon>
        <taxon>Pyramimonadaceae</taxon>
        <taxon>Cymbomonas</taxon>
    </lineage>
</organism>
<feature type="compositionally biased region" description="Low complexity" evidence="5">
    <location>
        <begin position="164"/>
        <end position="191"/>
    </location>
</feature>
<accession>A0AAE0GSY5</accession>
<feature type="domain" description="ABC transmembrane type-1" evidence="7">
    <location>
        <begin position="220"/>
        <end position="445"/>
    </location>
</feature>
<dbReference type="GO" id="GO:0016020">
    <property type="term" value="C:membrane"/>
    <property type="evidence" value="ECO:0007669"/>
    <property type="project" value="UniProtKB-SubCell"/>
</dbReference>
<keyword evidence="4 6" id="KW-0472">Membrane</keyword>
<comment type="caution">
    <text evidence="8">The sequence shown here is derived from an EMBL/GenBank/DDBJ whole genome shotgun (WGS) entry which is preliminary data.</text>
</comment>
<dbReference type="EMBL" id="LGRX02002640">
    <property type="protein sequence ID" value="KAK3283825.1"/>
    <property type="molecule type" value="Genomic_DNA"/>
</dbReference>
<feature type="transmembrane region" description="Helical" evidence="6">
    <location>
        <begin position="257"/>
        <end position="278"/>
    </location>
</feature>
<dbReference type="GO" id="GO:0015421">
    <property type="term" value="F:ABC-type oligopeptide transporter activity"/>
    <property type="evidence" value="ECO:0007669"/>
    <property type="project" value="TreeGrafter"/>
</dbReference>
<dbReference type="Proteomes" id="UP001190700">
    <property type="component" value="Unassembled WGS sequence"/>
</dbReference>
<evidence type="ECO:0000259" key="7">
    <source>
        <dbReference type="PROSITE" id="PS50929"/>
    </source>
</evidence>
<feature type="transmembrane region" description="Helical" evidence="6">
    <location>
        <begin position="357"/>
        <end position="379"/>
    </location>
</feature>
<dbReference type="InterPro" id="IPR036640">
    <property type="entry name" value="ABC1_TM_sf"/>
</dbReference>
<keyword evidence="3 6" id="KW-1133">Transmembrane helix</keyword>
<evidence type="ECO:0000256" key="6">
    <source>
        <dbReference type="SAM" id="Phobius"/>
    </source>
</evidence>
<comment type="subcellular location">
    <subcellularLocation>
        <location evidence="1">Membrane</location>
        <topology evidence="1">Multi-pass membrane protein</topology>
    </subcellularLocation>
</comment>
<dbReference type="GO" id="GO:0005524">
    <property type="term" value="F:ATP binding"/>
    <property type="evidence" value="ECO:0007669"/>
    <property type="project" value="InterPro"/>
</dbReference>
<proteinExistence type="predicted"/>